<evidence type="ECO:0000313" key="2">
    <source>
        <dbReference type="EMBL" id="WAR45491.1"/>
    </source>
</evidence>
<dbReference type="EMBL" id="CP113517">
    <property type="protein sequence ID" value="WAR45491.1"/>
    <property type="molecule type" value="Genomic_DNA"/>
</dbReference>
<keyword evidence="3" id="KW-1185">Reference proteome</keyword>
<name>A0ABY7GLV1_9GAMM</name>
<organism evidence="2 3">
    <name type="scientific">Methylomonas rapida</name>
    <dbReference type="NCBI Taxonomy" id="2963939"/>
    <lineage>
        <taxon>Bacteria</taxon>
        <taxon>Pseudomonadati</taxon>
        <taxon>Pseudomonadota</taxon>
        <taxon>Gammaproteobacteria</taxon>
        <taxon>Methylococcales</taxon>
        <taxon>Methylococcaceae</taxon>
        <taxon>Methylomonas</taxon>
    </lineage>
</organism>
<dbReference type="SUPFAM" id="SSF47413">
    <property type="entry name" value="lambda repressor-like DNA-binding domains"/>
    <property type="match status" value="1"/>
</dbReference>
<gene>
    <name evidence="2" type="ORF">NM686_002965</name>
</gene>
<evidence type="ECO:0000313" key="3">
    <source>
        <dbReference type="Proteomes" id="UP001162780"/>
    </source>
</evidence>
<dbReference type="PROSITE" id="PS50943">
    <property type="entry name" value="HTH_CROC1"/>
    <property type="match status" value="1"/>
</dbReference>
<dbReference type="CDD" id="cd00093">
    <property type="entry name" value="HTH_XRE"/>
    <property type="match status" value="1"/>
</dbReference>
<dbReference type="Proteomes" id="UP001162780">
    <property type="component" value="Chromosome"/>
</dbReference>
<reference evidence="2" key="1">
    <citation type="submission" date="2022-11" db="EMBL/GenBank/DDBJ databases">
        <title>Methylomonas rapida sp. nov., Carotenoid-Producing Obligate Methanotrophs with High Growth Characteristics and Biotechnological Potential.</title>
        <authorList>
            <person name="Tikhonova E.N."/>
            <person name="Suleimanov R.Z."/>
            <person name="Miroshnikov K."/>
            <person name="Oshkin I.Y."/>
            <person name="Belova S.E."/>
            <person name="Danilova O.V."/>
            <person name="Ashikhmin A."/>
            <person name="Konopkin A."/>
            <person name="But S.Y."/>
            <person name="Khmelenina V.N."/>
            <person name="Kuznetsov N."/>
            <person name="Pimenov N.V."/>
            <person name="Dedysh S.N."/>
        </authorList>
    </citation>
    <scope>NUCLEOTIDE SEQUENCE</scope>
    <source>
        <strain evidence="2">MP1</strain>
    </source>
</reference>
<dbReference type="SMART" id="SM00530">
    <property type="entry name" value="HTH_XRE"/>
    <property type="match status" value="1"/>
</dbReference>
<protein>
    <submittedName>
        <fullName evidence="2">Helix-turn-helix transcriptional regulator</fullName>
    </submittedName>
</protein>
<sequence length="146" mass="15876">MSSFLGVHMSTFGDRLKEERERLRMTQTGLGELGGVRKQAQLHYEKNERFPDSNYLTAVATAGVDVVYVLTGMRAQNAAITPAEVALLDNYRNSTVDVQIGVGRLLAETGRAVERAEKVQYLPPAGGLVIGNHLNAVHGELLGPED</sequence>
<dbReference type="InterPro" id="IPR001387">
    <property type="entry name" value="Cro/C1-type_HTH"/>
</dbReference>
<dbReference type="RefSeq" id="WP_269022321.1">
    <property type="nucleotide sequence ID" value="NZ_CP113517.1"/>
</dbReference>
<dbReference type="Gene3D" id="1.10.260.40">
    <property type="entry name" value="lambda repressor-like DNA-binding domains"/>
    <property type="match status" value="1"/>
</dbReference>
<dbReference type="InterPro" id="IPR010982">
    <property type="entry name" value="Lambda_DNA-bd_dom_sf"/>
</dbReference>
<evidence type="ECO:0000259" key="1">
    <source>
        <dbReference type="PROSITE" id="PS50943"/>
    </source>
</evidence>
<accession>A0ABY7GLV1</accession>
<proteinExistence type="predicted"/>
<feature type="domain" description="HTH cro/C1-type" evidence="1">
    <location>
        <begin position="16"/>
        <end position="69"/>
    </location>
</feature>